<name>A0A6B8W477_9CORY</name>
<dbReference type="GO" id="GO:0004222">
    <property type="term" value="F:metalloendopeptidase activity"/>
    <property type="evidence" value="ECO:0007669"/>
    <property type="project" value="TreeGrafter"/>
</dbReference>
<dbReference type="AlphaFoldDB" id="A0A6B8W477"/>
<protein>
    <submittedName>
        <fullName evidence="2">Murein hydrolase activator NlpD</fullName>
    </submittedName>
</protein>
<gene>
    <name evidence="2" type="primary">nlpD1</name>
    <name evidence="2" type="ORF">COCCU_03945</name>
</gene>
<dbReference type="InterPro" id="IPR050570">
    <property type="entry name" value="Cell_wall_metabolism_enzyme"/>
</dbReference>
<keyword evidence="2" id="KW-0378">Hydrolase</keyword>
<dbReference type="Proteomes" id="UP000424462">
    <property type="component" value="Chromosome"/>
</dbReference>
<dbReference type="PANTHER" id="PTHR21666">
    <property type="entry name" value="PEPTIDASE-RELATED"/>
    <property type="match status" value="1"/>
</dbReference>
<dbReference type="SUPFAM" id="SSF51261">
    <property type="entry name" value="Duplicated hybrid motif"/>
    <property type="match status" value="1"/>
</dbReference>
<evidence type="ECO:0000313" key="3">
    <source>
        <dbReference type="Proteomes" id="UP000424462"/>
    </source>
</evidence>
<evidence type="ECO:0000313" key="2">
    <source>
        <dbReference type="EMBL" id="QGU06737.1"/>
    </source>
</evidence>
<accession>A0A6B8W477</accession>
<dbReference type="InterPro" id="IPR011055">
    <property type="entry name" value="Dup_hybrid_motif"/>
</dbReference>
<organism evidence="2 3">
    <name type="scientific">Corynebacterium occultum</name>
    <dbReference type="NCBI Taxonomy" id="2675219"/>
    <lineage>
        <taxon>Bacteria</taxon>
        <taxon>Bacillati</taxon>
        <taxon>Actinomycetota</taxon>
        <taxon>Actinomycetes</taxon>
        <taxon>Mycobacteriales</taxon>
        <taxon>Corynebacteriaceae</taxon>
        <taxon>Corynebacterium</taxon>
    </lineage>
</organism>
<proteinExistence type="predicted"/>
<dbReference type="EMBL" id="CP046455">
    <property type="protein sequence ID" value="QGU06737.1"/>
    <property type="molecule type" value="Genomic_DNA"/>
</dbReference>
<dbReference type="InterPro" id="IPR016047">
    <property type="entry name" value="M23ase_b-sheet_dom"/>
</dbReference>
<dbReference type="Pfam" id="PF01551">
    <property type="entry name" value="Peptidase_M23"/>
    <property type="match status" value="1"/>
</dbReference>
<keyword evidence="3" id="KW-1185">Reference proteome</keyword>
<feature type="domain" description="M23ase beta-sheet core" evidence="1">
    <location>
        <begin position="159"/>
        <end position="254"/>
    </location>
</feature>
<dbReference type="RefSeq" id="WP_156230316.1">
    <property type="nucleotide sequence ID" value="NZ_CP046455.1"/>
</dbReference>
<dbReference type="Gene3D" id="2.70.70.10">
    <property type="entry name" value="Glucose Permease (Domain IIA)"/>
    <property type="match status" value="1"/>
</dbReference>
<dbReference type="CDD" id="cd12797">
    <property type="entry name" value="M23_peptidase"/>
    <property type="match status" value="1"/>
</dbReference>
<sequence length="265" mass="27436" precursor="true">MQTQTQRSPRGRHRKFNASQTTKGRIALVAVATGAVSTAGVGGAAAAQLQAESHATENTENGTPVDFQLATDAAPEAVLGSSAPQILTLAEYKPVINLEEQIDAAVQYNTERVEADLAARAAEAVRVEGATVAQSADGAVAKPAEGAFTSGFGPRWGTFHNGIDIANAEGTPILAVMDGTVVDSGPASGYGNWIRIKHDNGALSIYGHMSSLNVAVGERVTAGQQIAGMGNLGFSTGTHLHFEIHPDGNTPVDPVPWFAERGISI</sequence>
<dbReference type="KEGG" id="cok:COCCU_03945"/>
<reference evidence="2 3" key="1">
    <citation type="submission" date="2019-11" db="EMBL/GenBank/DDBJ databases">
        <title>Complete genome sequence of Corynebacterium kalinowskii 1959, a novel Corynebacterium species isolated from soil of a small paddock in Vilsendorf, Germany.</title>
        <authorList>
            <person name="Schaffert L."/>
            <person name="Ruwe M."/>
            <person name="Milse J."/>
            <person name="Hanuschka K."/>
            <person name="Ortseifen V."/>
            <person name="Droste J."/>
            <person name="Brandt D."/>
            <person name="Schlueter L."/>
            <person name="Kutter Y."/>
            <person name="Vinke S."/>
            <person name="Viehoefer P."/>
            <person name="Jacob L."/>
            <person name="Luebke N.-C."/>
            <person name="Schulte-Berndt E."/>
            <person name="Hain C."/>
            <person name="Linder M."/>
            <person name="Schmidt P."/>
            <person name="Wollenschlaeger L."/>
            <person name="Luttermann T."/>
            <person name="Thieme E."/>
            <person name="Hassa J."/>
            <person name="Haak M."/>
            <person name="Wittchen M."/>
            <person name="Mentz A."/>
            <person name="Persicke M."/>
            <person name="Busche T."/>
            <person name="Ruckert C."/>
        </authorList>
    </citation>
    <scope>NUCLEOTIDE SEQUENCE [LARGE SCALE GENOMIC DNA]</scope>
    <source>
        <strain evidence="2 3">2039</strain>
    </source>
</reference>
<dbReference type="PANTHER" id="PTHR21666:SF270">
    <property type="entry name" value="MUREIN HYDROLASE ACTIVATOR ENVC"/>
    <property type="match status" value="1"/>
</dbReference>
<evidence type="ECO:0000259" key="1">
    <source>
        <dbReference type="Pfam" id="PF01551"/>
    </source>
</evidence>